<name>A0A7V0QT38_UNCAE</name>
<accession>A0A7V0QT38</accession>
<dbReference type="SUPFAM" id="SSF55347">
    <property type="entry name" value="Glyceraldehyde-3-phosphate dehydrogenase-like, C-terminal domain"/>
    <property type="match status" value="1"/>
</dbReference>
<dbReference type="InterPro" id="IPR051450">
    <property type="entry name" value="Gfo/Idh/MocA_Oxidoreductases"/>
</dbReference>
<dbReference type="InterPro" id="IPR036291">
    <property type="entry name" value="NAD(P)-bd_dom_sf"/>
</dbReference>
<dbReference type="Proteomes" id="UP000885660">
    <property type="component" value="Unassembled WGS sequence"/>
</dbReference>
<evidence type="ECO:0000259" key="1">
    <source>
        <dbReference type="Pfam" id="PF01408"/>
    </source>
</evidence>
<feature type="domain" description="GFO/IDH/MocA-like oxidoreductase" evidence="2">
    <location>
        <begin position="128"/>
        <end position="231"/>
    </location>
</feature>
<dbReference type="EMBL" id="DRBC01000082">
    <property type="protein sequence ID" value="HDN84393.1"/>
    <property type="molecule type" value="Genomic_DNA"/>
</dbReference>
<protein>
    <submittedName>
        <fullName evidence="3">Gfo/Idh/MocA family oxidoreductase</fullName>
    </submittedName>
</protein>
<proteinExistence type="predicted"/>
<evidence type="ECO:0000259" key="2">
    <source>
        <dbReference type="Pfam" id="PF22725"/>
    </source>
</evidence>
<dbReference type="Pfam" id="PF22725">
    <property type="entry name" value="GFO_IDH_MocA_C3"/>
    <property type="match status" value="1"/>
</dbReference>
<dbReference type="Pfam" id="PF01408">
    <property type="entry name" value="GFO_IDH_MocA"/>
    <property type="match status" value="1"/>
</dbReference>
<gene>
    <name evidence="3" type="ORF">ENG47_01375</name>
</gene>
<reference evidence="3" key="1">
    <citation type="journal article" date="2020" name="mSystems">
        <title>Genome- and Community-Level Interaction Insights into Carbon Utilization and Element Cycling Functions of Hydrothermarchaeota in Hydrothermal Sediment.</title>
        <authorList>
            <person name="Zhou Z."/>
            <person name="Liu Y."/>
            <person name="Xu W."/>
            <person name="Pan J."/>
            <person name="Luo Z.H."/>
            <person name="Li M."/>
        </authorList>
    </citation>
    <scope>NUCLEOTIDE SEQUENCE [LARGE SCALE GENOMIC DNA]</scope>
    <source>
        <strain evidence="3">HyVt-219</strain>
    </source>
</reference>
<dbReference type="AlphaFoldDB" id="A0A7V0QT38"/>
<dbReference type="InterPro" id="IPR000683">
    <property type="entry name" value="Gfo/Idh/MocA-like_OxRdtase_N"/>
</dbReference>
<dbReference type="PANTHER" id="PTHR43377:SF1">
    <property type="entry name" value="BILIVERDIN REDUCTASE A"/>
    <property type="match status" value="1"/>
</dbReference>
<evidence type="ECO:0000313" key="3">
    <source>
        <dbReference type="EMBL" id="HDN84393.1"/>
    </source>
</evidence>
<dbReference type="Gene3D" id="3.40.50.720">
    <property type="entry name" value="NAD(P)-binding Rossmann-like Domain"/>
    <property type="match status" value="1"/>
</dbReference>
<sequence length="338" mass="37750">MVKVGIIGAGFMGGMHAECYNNLPNAKLLAIADIDLIKAENLAKKYKVKAYQKPENLFKEEDIQIIDICLPTFLHKEYVIKAAEAGKNILCEKPIALTIKDADEMIEAASKAGVKFMIAQVIRFWPEYVKLKEIFDNKSLGKMTSISCVRLSQTPTWAWDKWLLDSKRSGGALVDLHIHDTDFLLYLLGKPISLLSVASKSSLKYSHVFTTFLFSDDVVAFAEGGWDMPDNFPFTMGFTANFEDGVVEFNSRYQKSLAIYRSGEEVEYPEVKIELQASAETGGNISDLGGYFSEIRYFVDCVENDKMPTLASGESARDSLKIVLSELESIKSGRLIKL</sequence>
<dbReference type="SUPFAM" id="SSF51735">
    <property type="entry name" value="NAD(P)-binding Rossmann-fold domains"/>
    <property type="match status" value="1"/>
</dbReference>
<dbReference type="Gene3D" id="3.30.360.10">
    <property type="entry name" value="Dihydrodipicolinate Reductase, domain 2"/>
    <property type="match status" value="1"/>
</dbReference>
<dbReference type="PANTHER" id="PTHR43377">
    <property type="entry name" value="BILIVERDIN REDUCTASE A"/>
    <property type="match status" value="1"/>
</dbReference>
<comment type="caution">
    <text evidence="3">The sequence shown here is derived from an EMBL/GenBank/DDBJ whole genome shotgun (WGS) entry which is preliminary data.</text>
</comment>
<dbReference type="GO" id="GO:0000166">
    <property type="term" value="F:nucleotide binding"/>
    <property type="evidence" value="ECO:0007669"/>
    <property type="project" value="InterPro"/>
</dbReference>
<feature type="domain" description="Gfo/Idh/MocA-like oxidoreductase N-terminal" evidence="1">
    <location>
        <begin position="2"/>
        <end position="118"/>
    </location>
</feature>
<dbReference type="InterPro" id="IPR055170">
    <property type="entry name" value="GFO_IDH_MocA-like_dom"/>
</dbReference>
<organism evidence="3">
    <name type="scientific">Aerophobetes bacterium</name>
    <dbReference type="NCBI Taxonomy" id="2030807"/>
    <lineage>
        <taxon>Bacteria</taxon>
        <taxon>Candidatus Aerophobota</taxon>
    </lineage>
</organism>